<evidence type="ECO:0000256" key="6">
    <source>
        <dbReference type="ARBA" id="ARBA00022801"/>
    </source>
</evidence>
<evidence type="ECO:0000256" key="2">
    <source>
        <dbReference type="ARBA" id="ARBA00022679"/>
    </source>
</evidence>
<feature type="non-terminal residue" evidence="10">
    <location>
        <position position="1013"/>
    </location>
</feature>
<dbReference type="InterPro" id="IPR036397">
    <property type="entry name" value="RNaseH_sf"/>
</dbReference>
<dbReference type="PROSITE" id="PS50878">
    <property type="entry name" value="RT_POL"/>
    <property type="match status" value="1"/>
</dbReference>
<evidence type="ECO:0000256" key="5">
    <source>
        <dbReference type="ARBA" id="ARBA00022759"/>
    </source>
</evidence>
<dbReference type="CDD" id="cd09274">
    <property type="entry name" value="RNase_HI_RT_Ty3"/>
    <property type="match status" value="1"/>
</dbReference>
<dbReference type="InterPro" id="IPR041373">
    <property type="entry name" value="RT_RNaseH"/>
</dbReference>
<keyword evidence="10" id="KW-0645">Protease</keyword>
<dbReference type="FunFam" id="3.30.420.10:FF:000032">
    <property type="entry name" value="Retrovirus-related Pol polyprotein from transposon 297-like Protein"/>
    <property type="match status" value="1"/>
</dbReference>
<dbReference type="GO" id="GO:0008233">
    <property type="term" value="F:peptidase activity"/>
    <property type="evidence" value="ECO:0007669"/>
    <property type="project" value="UniProtKB-KW"/>
</dbReference>
<dbReference type="Pfam" id="PF00665">
    <property type="entry name" value="rve"/>
    <property type="match status" value="1"/>
</dbReference>
<dbReference type="Pfam" id="PF00078">
    <property type="entry name" value="RVT_1"/>
    <property type="match status" value="1"/>
</dbReference>
<feature type="domain" description="Reverse transcriptase" evidence="8">
    <location>
        <begin position="223"/>
        <end position="403"/>
    </location>
</feature>
<dbReference type="PANTHER" id="PTHR37984">
    <property type="entry name" value="PROTEIN CBG26694"/>
    <property type="match status" value="1"/>
</dbReference>
<evidence type="ECO:0000259" key="8">
    <source>
        <dbReference type="PROSITE" id="PS50878"/>
    </source>
</evidence>
<dbReference type="FunFam" id="3.30.70.270:FF:000020">
    <property type="entry name" value="Transposon Tf2-6 polyprotein-like Protein"/>
    <property type="match status" value="1"/>
</dbReference>
<dbReference type="AlphaFoldDB" id="A0A023EY81"/>
<keyword evidence="5" id="KW-0255">Endonuclease</keyword>
<dbReference type="GO" id="GO:0042575">
    <property type="term" value="C:DNA polymerase complex"/>
    <property type="evidence" value="ECO:0007669"/>
    <property type="project" value="UniProtKB-ARBA"/>
</dbReference>
<dbReference type="GO" id="GO:0003676">
    <property type="term" value="F:nucleic acid binding"/>
    <property type="evidence" value="ECO:0007669"/>
    <property type="project" value="InterPro"/>
</dbReference>
<dbReference type="GO" id="GO:0006508">
    <property type="term" value="P:proteolysis"/>
    <property type="evidence" value="ECO:0007669"/>
    <property type="project" value="UniProtKB-KW"/>
</dbReference>
<proteinExistence type="evidence at transcript level"/>
<dbReference type="CDD" id="cd01647">
    <property type="entry name" value="RT_LTR"/>
    <property type="match status" value="1"/>
</dbReference>
<evidence type="ECO:0000313" key="10">
    <source>
        <dbReference type="EMBL" id="JAC14078.1"/>
    </source>
</evidence>
<dbReference type="Gene3D" id="3.30.420.10">
    <property type="entry name" value="Ribonuclease H-like superfamily/Ribonuclease H"/>
    <property type="match status" value="1"/>
</dbReference>
<dbReference type="InterPro" id="IPR041588">
    <property type="entry name" value="Integrase_H2C2"/>
</dbReference>
<dbReference type="GO" id="GO:0004519">
    <property type="term" value="F:endonuclease activity"/>
    <property type="evidence" value="ECO:0007669"/>
    <property type="project" value="UniProtKB-KW"/>
</dbReference>
<reference evidence="10" key="1">
    <citation type="journal article" date="2014" name="PLoS Negl. Trop. Dis.">
        <title>An updated insight into the Sialotranscriptome of Triatoma infestans: developmental stage and geographic variations.</title>
        <authorList>
            <person name="Schwarz A."/>
            <person name="Medrano-Mercado N."/>
            <person name="Schaub G.A."/>
            <person name="Struchiner C.J."/>
            <person name="Bargues M.D."/>
            <person name="Levy M.Z."/>
            <person name="Ribeiro J.M."/>
        </authorList>
    </citation>
    <scope>NUCLEOTIDE SEQUENCE</scope>
    <source>
        <strain evidence="10">Chile</strain>
        <tissue evidence="10">Salivary glands</tissue>
    </source>
</reference>
<dbReference type="Gene3D" id="2.40.70.10">
    <property type="entry name" value="Acid Proteases"/>
    <property type="match status" value="1"/>
</dbReference>
<dbReference type="InterPro" id="IPR018061">
    <property type="entry name" value="Retropepsins"/>
</dbReference>
<keyword evidence="3" id="KW-0548">Nucleotidyltransferase</keyword>
<dbReference type="InterPro" id="IPR012337">
    <property type="entry name" value="RNaseH-like_sf"/>
</dbReference>
<feature type="domain" description="Integrase catalytic" evidence="9">
    <location>
        <begin position="758"/>
        <end position="916"/>
    </location>
</feature>
<dbReference type="FunFam" id="1.10.340.70:FF:000001">
    <property type="entry name" value="Retrovirus-related Pol polyprotein from transposon gypsy-like Protein"/>
    <property type="match status" value="1"/>
</dbReference>
<dbReference type="Gene3D" id="1.10.340.70">
    <property type="match status" value="1"/>
</dbReference>
<evidence type="ECO:0000256" key="1">
    <source>
        <dbReference type="ARBA" id="ARBA00012493"/>
    </source>
</evidence>
<dbReference type="SUPFAM" id="SSF53098">
    <property type="entry name" value="Ribonuclease H-like"/>
    <property type="match status" value="1"/>
</dbReference>
<keyword evidence="7 10" id="KW-0695">RNA-directed DNA polymerase</keyword>
<dbReference type="PANTHER" id="PTHR37984:SF5">
    <property type="entry name" value="PROTEIN NYNRIN-LIKE"/>
    <property type="match status" value="1"/>
</dbReference>
<dbReference type="GO" id="GO:0003964">
    <property type="term" value="F:RNA-directed DNA polymerase activity"/>
    <property type="evidence" value="ECO:0007669"/>
    <property type="project" value="UniProtKB-KW"/>
</dbReference>
<dbReference type="FunFam" id="3.10.20.370:FF:000001">
    <property type="entry name" value="Retrovirus-related Pol polyprotein from transposon 17.6-like protein"/>
    <property type="match status" value="1"/>
</dbReference>
<evidence type="ECO:0000256" key="7">
    <source>
        <dbReference type="ARBA" id="ARBA00022918"/>
    </source>
</evidence>
<dbReference type="PROSITE" id="PS50994">
    <property type="entry name" value="INTEGRASE"/>
    <property type="match status" value="1"/>
</dbReference>
<dbReference type="Pfam" id="PF00077">
    <property type="entry name" value="RVP"/>
    <property type="match status" value="1"/>
</dbReference>
<evidence type="ECO:0000256" key="3">
    <source>
        <dbReference type="ARBA" id="ARBA00022695"/>
    </source>
</evidence>
<dbReference type="InterPro" id="IPR000477">
    <property type="entry name" value="RT_dom"/>
</dbReference>
<name>A0A023EY81_TRIIF</name>
<dbReference type="CDD" id="cd00303">
    <property type="entry name" value="retropepsin_like"/>
    <property type="match status" value="1"/>
</dbReference>
<protein>
    <recommendedName>
        <fullName evidence="1">RNA-directed DNA polymerase</fullName>
        <ecNumber evidence="1">2.7.7.49</ecNumber>
    </recommendedName>
</protein>
<dbReference type="SUPFAM" id="SSF56672">
    <property type="entry name" value="DNA/RNA polymerases"/>
    <property type="match status" value="1"/>
</dbReference>
<dbReference type="EC" id="2.7.7.49" evidence="1"/>
<dbReference type="InterPro" id="IPR043502">
    <property type="entry name" value="DNA/RNA_pol_sf"/>
</dbReference>
<organism evidence="10">
    <name type="scientific">Triatoma infestans</name>
    <name type="common">Assassin bug</name>
    <dbReference type="NCBI Taxonomy" id="30076"/>
    <lineage>
        <taxon>Eukaryota</taxon>
        <taxon>Metazoa</taxon>
        <taxon>Ecdysozoa</taxon>
        <taxon>Arthropoda</taxon>
        <taxon>Hexapoda</taxon>
        <taxon>Insecta</taxon>
        <taxon>Pterygota</taxon>
        <taxon>Neoptera</taxon>
        <taxon>Paraneoptera</taxon>
        <taxon>Hemiptera</taxon>
        <taxon>Heteroptera</taxon>
        <taxon>Panheteroptera</taxon>
        <taxon>Cimicomorpha</taxon>
        <taxon>Reduviidae</taxon>
        <taxon>Triatominae</taxon>
        <taxon>Triatoma</taxon>
    </lineage>
</organism>
<evidence type="ECO:0000256" key="4">
    <source>
        <dbReference type="ARBA" id="ARBA00022722"/>
    </source>
</evidence>
<dbReference type="Gene3D" id="3.30.70.270">
    <property type="match status" value="2"/>
</dbReference>
<dbReference type="EMBL" id="GBBI01004634">
    <property type="protein sequence ID" value="JAC14078.1"/>
    <property type="molecule type" value="mRNA"/>
</dbReference>
<keyword evidence="2" id="KW-0808">Transferase</keyword>
<dbReference type="SUPFAM" id="SSF50630">
    <property type="entry name" value="Acid proteases"/>
    <property type="match status" value="1"/>
</dbReference>
<dbReference type="InterPro" id="IPR021109">
    <property type="entry name" value="Peptidase_aspartic_dom_sf"/>
</dbReference>
<dbReference type="InterPro" id="IPR050951">
    <property type="entry name" value="Retrovirus_Pol_polyprotein"/>
</dbReference>
<evidence type="ECO:0000259" key="9">
    <source>
        <dbReference type="PROSITE" id="PS50994"/>
    </source>
</evidence>
<keyword evidence="6" id="KW-0378">Hydrolase</keyword>
<sequence length="1013" mass="115476">LRNGLKTERTSTISTVMTREDRWYVTLVVDGVSIPTLVDTGANRSYISSEGLARLPSSSYTMTEVTPCTVSVANGLQEIVRDAVAFNACLHDRLVYMRFTLMPKLTVPCLIGIDILKDLEVIIDTANGVWWFRDQPLRPSNFSTGLLMDGSQIAGIKRLDPQESEQLNLLLKEELENMKETTGFSDLTEHIIDVGGHPPIKQRAYPVSPVIQDVINQEVDRMLQEDIIEPSHSSWASPVVMVKKPNGKYRFCIDFRKVNAVTKPDVYPLPNMSSLLDQLRACRYLSKIDLAHAYHQIPLAPSSREITAFIVLGRGLFQFKRLPYGLCGAPATFQRLLDSIITPDLAPACFAYLDDIVIATTTFEEHLRFLKLVLNKLRQAGLKLNLEKSEFGCSEIQYLGFLVNERGLQVDPSKTEPLINYAAPKNNHELRRLIGMASWYRRFIPNFADRVRPLTELLKKGRQFVWGEAQNEALEGIRAILTSEPLLARPDFNRKFTLQTDASATGLGAVLTQDYDGQERVIAYASRTLTSPESNYSVTERECLAVLWAIKKFRQYLEGYHFTVITDHASLKWLANLKNPSGRLARWALELQGYNFDVVYRKGSAHSVPDFLSRLSPDETYPEVEVLIVGSPVPIADPWFTTKMNRVREKPQDLPDWKIEGNNLYHHILPDDSCVQEDESLAWKLVIPKEQVPKILQENHDRPDAGHLGIEKTHHRIARLYYWPGMYKDIAKYIKRCKTCQLVKPIQRLPQGKMNTKTYTKPWDIVAADIMGPLPRSSSGYTFLLIFIDTFTKWAEIIPLRTANAQNVCRAFRQFVVYRWGTPRILHTDNGTPFVNRLLETLANSLGVKLSRTPPYWPQANPVERTNRVVKTIITSYLKGQHKKWDQYLPELMFALNSSWHSSAESTPAYLNFGRELLPPQTHYNQSKQGDKSEPPDIGIWSKHMARLGEFRKLVEAKLCNASARQAHYYNLRRRDPKFKEGDFVLRQAHPLSSGERGFARKLASTYAGPFRI</sequence>
<dbReference type="InterPro" id="IPR001584">
    <property type="entry name" value="Integrase_cat-core"/>
</dbReference>
<accession>A0A023EY81</accession>
<dbReference type="Pfam" id="PF17921">
    <property type="entry name" value="Integrase_H2C2"/>
    <property type="match status" value="1"/>
</dbReference>
<dbReference type="GO" id="GO:0015074">
    <property type="term" value="P:DNA integration"/>
    <property type="evidence" value="ECO:0007669"/>
    <property type="project" value="InterPro"/>
</dbReference>
<dbReference type="Gene3D" id="3.10.10.10">
    <property type="entry name" value="HIV Type 1 Reverse Transcriptase, subunit A, domain 1"/>
    <property type="match status" value="1"/>
</dbReference>
<dbReference type="InterPro" id="IPR043128">
    <property type="entry name" value="Rev_trsase/Diguanyl_cyclase"/>
</dbReference>
<feature type="non-terminal residue" evidence="10">
    <location>
        <position position="1"/>
    </location>
</feature>
<dbReference type="Pfam" id="PF17917">
    <property type="entry name" value="RT_RNaseH"/>
    <property type="match status" value="1"/>
</dbReference>
<keyword evidence="4" id="KW-0540">Nuclease</keyword>